<dbReference type="GO" id="GO:0008168">
    <property type="term" value="F:methyltransferase activity"/>
    <property type="evidence" value="ECO:0007669"/>
    <property type="project" value="TreeGrafter"/>
</dbReference>
<dbReference type="RefSeq" id="WP_156203166.1">
    <property type="nucleotide sequence ID" value="NZ_CP046457.1"/>
</dbReference>
<evidence type="ECO:0008006" key="3">
    <source>
        <dbReference type="Google" id="ProtNLM"/>
    </source>
</evidence>
<dbReference type="AlphaFoldDB" id="A0A6I6DFN8"/>
<dbReference type="EMBL" id="CP046457">
    <property type="protein sequence ID" value="QGT99248.1"/>
    <property type="molecule type" value="Genomic_DNA"/>
</dbReference>
<protein>
    <recommendedName>
        <fullName evidence="3">Methyltransferase type 11 domain-containing protein</fullName>
    </recommendedName>
</protein>
<name>A0A6I6DFN8_9FIRM</name>
<dbReference type="Gene3D" id="3.40.50.150">
    <property type="entry name" value="Vaccinia Virus protein VP39"/>
    <property type="match status" value="1"/>
</dbReference>
<dbReference type="CDD" id="cd02440">
    <property type="entry name" value="AdoMet_MTases"/>
    <property type="match status" value="1"/>
</dbReference>
<proteinExistence type="predicted"/>
<dbReference type="KEGG" id="salq:SYNTR_0655"/>
<gene>
    <name evidence="1" type="ORF">SYNTR_0655</name>
</gene>
<keyword evidence="2" id="KW-1185">Reference proteome</keyword>
<organism evidence="1 2">
    <name type="scientific">Candidatus Syntrophocurvum alkaliphilum</name>
    <dbReference type="NCBI Taxonomy" id="2293317"/>
    <lineage>
        <taxon>Bacteria</taxon>
        <taxon>Bacillati</taxon>
        <taxon>Bacillota</taxon>
        <taxon>Clostridia</taxon>
        <taxon>Eubacteriales</taxon>
        <taxon>Syntrophomonadaceae</taxon>
        <taxon>Candidatus Syntrophocurvum</taxon>
    </lineage>
</organism>
<dbReference type="Pfam" id="PF13489">
    <property type="entry name" value="Methyltransf_23"/>
    <property type="match status" value="1"/>
</dbReference>
<dbReference type="PANTHER" id="PTHR43591">
    <property type="entry name" value="METHYLTRANSFERASE"/>
    <property type="match status" value="1"/>
</dbReference>
<sequence length="402" mass="46778">MILKQFFDYYFNNIDSDVLNIYSKLLPNATDLSSAYAEMFSRNDEKSISFLLDFHKVTTELKQVWTEQAILFNVSNNICFPFYVKYIWEVMSQDDKKKVQYKLNCANIDKIIDIFQHDVSLRNWFREEIGSFLSQEELFALNEIIALQNFSSGGEYSFLKFVYPKIKNLKGRVLDAGCGAGFASIVMSQYLSVYSIDACSTRLERARALFKIMKKGERKTFSKAIDLIAEELGRLSVYCEIPTVNELLSKESYKVNFIQGSIENLPYENEFFDIVNCLDVLEHTYNPEKVLKEFSRVLKPGGKIFITVPTRYGEVEQRIWENIEGTMFPAMLHMHHFNPKALNEIFEAKGFKEEQIIPFDFMNWNKFSEIADKSPAKELADELRVVPFDKVALQIFAVYEKE</sequence>
<evidence type="ECO:0000313" key="2">
    <source>
        <dbReference type="Proteomes" id="UP000426444"/>
    </source>
</evidence>
<evidence type="ECO:0000313" key="1">
    <source>
        <dbReference type="EMBL" id="QGT99248.1"/>
    </source>
</evidence>
<dbReference type="Proteomes" id="UP000426444">
    <property type="component" value="Chromosome"/>
</dbReference>
<dbReference type="PANTHER" id="PTHR43591:SF24">
    <property type="entry name" value="2-METHOXY-6-POLYPRENYL-1,4-BENZOQUINOL METHYLASE, MITOCHONDRIAL"/>
    <property type="match status" value="1"/>
</dbReference>
<dbReference type="OrthoDB" id="9757640at2"/>
<accession>A0A6I6DFN8</accession>
<dbReference type="SUPFAM" id="SSF53335">
    <property type="entry name" value="S-adenosyl-L-methionine-dependent methyltransferases"/>
    <property type="match status" value="1"/>
</dbReference>
<dbReference type="InterPro" id="IPR029063">
    <property type="entry name" value="SAM-dependent_MTases_sf"/>
</dbReference>
<reference evidence="2" key="1">
    <citation type="journal article" date="2019" name="Microbiology">
        <title>Complete Genome Sequence of an Uncultured Bacterium of the Candidate Phylum Bipolaricaulota.</title>
        <authorList>
            <person name="Kadnikov V.V."/>
            <person name="Mardanov A.V."/>
            <person name="Beletsky A.V."/>
            <person name="Frank Y.A."/>
            <person name="Karnachuk O.V."/>
            <person name="Ravin N.V."/>
        </authorList>
    </citation>
    <scope>NUCLEOTIDE SEQUENCE [LARGE SCALE GENOMIC DNA]</scope>
</reference>